<feature type="transmembrane region" description="Helical" evidence="20">
    <location>
        <begin position="145"/>
        <end position="165"/>
    </location>
</feature>
<dbReference type="InterPro" id="IPR051171">
    <property type="entry name" value="CaCA"/>
</dbReference>
<gene>
    <name evidence="23" type="primary">LOC120045655</name>
</gene>
<evidence type="ECO:0000256" key="2">
    <source>
        <dbReference type="ARBA" id="ARBA00007489"/>
    </source>
</evidence>
<keyword evidence="3" id="KW-0813">Transport</keyword>
<keyword evidence="15" id="KW-0406">Ion transport</keyword>
<dbReference type="InterPro" id="IPR032452">
    <property type="entry name" value="Na_Ca_Ex_C-exten"/>
</dbReference>
<reference evidence="23" key="1">
    <citation type="submission" date="2025-08" db="UniProtKB">
        <authorList>
            <consortium name="RefSeq"/>
        </authorList>
    </citation>
    <scope>IDENTIFICATION</scope>
    <source>
        <tissue evidence="23">White muscle</tissue>
    </source>
</reference>
<dbReference type="Gene3D" id="1.20.1420.30">
    <property type="entry name" value="NCX, central ion-binding region"/>
    <property type="match status" value="2"/>
</dbReference>
<evidence type="ECO:0000256" key="6">
    <source>
        <dbReference type="ARBA" id="ARBA00022568"/>
    </source>
</evidence>
<dbReference type="FunFam" id="1.20.1420.30:FF:000003">
    <property type="entry name" value="sodium/calcium exchanger 1 isoform X1"/>
    <property type="match status" value="1"/>
</dbReference>
<keyword evidence="10" id="KW-0677">Repeat</keyword>
<keyword evidence="8" id="KW-0479">Metal-binding</keyword>
<dbReference type="RefSeq" id="XP_038846507.1">
    <property type="nucleotide sequence ID" value="XM_038990579.1"/>
</dbReference>
<dbReference type="PRINTS" id="PR01259">
    <property type="entry name" value="NACAEXCHNGR"/>
</dbReference>
<evidence type="ECO:0000256" key="13">
    <source>
        <dbReference type="ARBA" id="ARBA00022989"/>
    </source>
</evidence>
<dbReference type="FunFam" id="1.20.1420.30:FF:000001">
    <property type="entry name" value="sodium/calcium exchanger 1 isoform X1"/>
    <property type="match status" value="1"/>
</dbReference>
<feature type="transmembrane region" description="Helical" evidence="20">
    <location>
        <begin position="779"/>
        <end position="799"/>
    </location>
</feature>
<evidence type="ECO:0000256" key="11">
    <source>
        <dbReference type="ARBA" id="ARBA00022837"/>
    </source>
</evidence>
<dbReference type="PANTHER" id="PTHR11878:SF6">
    <property type="entry name" value="SODIUM_CALCIUM EXCHANGER 1"/>
    <property type="match status" value="1"/>
</dbReference>
<dbReference type="GO" id="GO:0007154">
    <property type="term" value="P:cell communication"/>
    <property type="evidence" value="ECO:0007669"/>
    <property type="project" value="InterPro"/>
</dbReference>
<evidence type="ECO:0000256" key="20">
    <source>
        <dbReference type="SAM" id="Phobius"/>
    </source>
</evidence>
<comment type="catalytic activity">
    <reaction evidence="19">
        <text>Ca(2+)(in) + 3 Na(+)(out) = Ca(2+)(out) + 3 Na(+)(in)</text>
        <dbReference type="Rhea" id="RHEA:69955"/>
        <dbReference type="ChEBI" id="CHEBI:29101"/>
        <dbReference type="ChEBI" id="CHEBI:29108"/>
    </reaction>
</comment>
<dbReference type="NCBIfam" id="TIGR00845">
    <property type="entry name" value="caca"/>
    <property type="match status" value="1"/>
</dbReference>
<evidence type="ECO:0000256" key="10">
    <source>
        <dbReference type="ARBA" id="ARBA00022737"/>
    </source>
</evidence>
<evidence type="ECO:0000256" key="7">
    <source>
        <dbReference type="ARBA" id="ARBA00022692"/>
    </source>
</evidence>
<keyword evidence="12" id="KW-0112">Calmodulin-binding</keyword>
<evidence type="ECO:0000256" key="9">
    <source>
        <dbReference type="ARBA" id="ARBA00022729"/>
    </source>
</evidence>
<evidence type="ECO:0000256" key="3">
    <source>
        <dbReference type="ARBA" id="ARBA00022448"/>
    </source>
</evidence>
<dbReference type="GO" id="GO:0005516">
    <property type="term" value="F:calmodulin binding"/>
    <property type="evidence" value="ECO:0007669"/>
    <property type="project" value="UniProtKB-KW"/>
</dbReference>
<dbReference type="GO" id="GO:0098703">
    <property type="term" value="P:calcium ion import across plasma membrane"/>
    <property type="evidence" value="ECO:0007669"/>
    <property type="project" value="TreeGrafter"/>
</dbReference>
<dbReference type="InterPro" id="IPR003644">
    <property type="entry name" value="Calx_beta"/>
</dbReference>
<keyword evidence="5" id="KW-1003">Cell membrane</keyword>
<evidence type="ECO:0000313" key="22">
    <source>
        <dbReference type="Proteomes" id="UP000808372"/>
    </source>
</evidence>
<evidence type="ECO:0000256" key="4">
    <source>
        <dbReference type="ARBA" id="ARBA00022449"/>
    </source>
</evidence>
<dbReference type="Pfam" id="PF03160">
    <property type="entry name" value="Calx-beta"/>
    <property type="match status" value="1"/>
</dbReference>
<comment type="similarity">
    <text evidence="2">Belongs to the Ca(2+):cation antiporter (CaCA) (TC 2.A.19) family. SLC8 subfamily.</text>
</comment>
<protein>
    <submittedName>
        <fullName evidence="23">Sodium/calcium exchanger 1-like isoform X5</fullName>
    </submittedName>
</protein>
<feature type="domain" description="Calx-beta" evidence="21">
    <location>
        <begin position="310"/>
        <end position="410"/>
    </location>
</feature>
<keyword evidence="13 20" id="KW-1133">Transmembrane helix</keyword>
<keyword evidence="7 20" id="KW-0812">Transmembrane</keyword>
<dbReference type="Pfam" id="PF01699">
    <property type="entry name" value="Na_Ca_ex"/>
    <property type="match status" value="2"/>
</dbReference>
<sequence length="847" mass="93913">MFLGVSIIADRFMASIEVITSQEKEITIKRPNGETTTTTVRIWNETVSNLTLMALGSSAPEILLSVIEVCGHGFHAGALGPSTIVGSAAFNMFVIIGICVWVVPDGEVRKVKHLRVFFVTATWSIFAYIWLYLILAVISPGIVQVWEGLLTLFFFPICVLFAWVADRRLLFYKYVYKRYRTGKQRGMIIETEGDRPLPSKVDIEMDGKMLNSHAADFLDGPLGLDLNVKDLDEEETRRDMAKILKELKQKHPDKEVEQLIELANYQVLSSQQKSRAFYRCQATRLMTGAGNILKKHAADQARKAISLHEVRSDVADNDPVSKIYFDPGSYQCLENCGTVAVNVLRRGGDLTKTVSVEFRTEDGSANAGSDYEFTEGVVVFKPGETQKEIRVGIIDDDIFEEDENFLIHLSNVKVLLAEGEEVENPETNHVEAVACLGLPATATVTIFDDDHAGIFTFEEPVAHVSESVGTMEVKVLRTSGARGVVMVPYKTVEGTARGGGEDFEDTHGVLEFQNDEIFKCIKVRIIDDEEYEKNKTFYVEMGEPRLMETNDSKGGGDKVVPLTGVDDEEQRIADMGRPTLGDHVKLEIIIEESYEFKNTVDKLIKKTNLALLVGTNSWRDQFIEAITVSAGEDDDDEECGEEKLPSCFDYVMHFLTVFWKVLFAFVPPTDYWNGWACFVVSICMIGLLTAFIGDLASHFGCTVGLKDSVTAVVFVALGTSVPDTFASKVAAIQDQYADASIGNVTGSNAVNVFLGIGVAWSIAAIYHNSKGNDFKVDPGSLAFSVTLFTIFAFICVGVLMYRRRPSIGGELGGPRTPKILTTMLFVSLWLLYILFSSLEVYCHFKAF</sequence>
<dbReference type="FunFam" id="2.60.40.2030:FF:000001">
    <property type="entry name" value="sodium/calcium exchanger 1 isoform X1"/>
    <property type="match status" value="1"/>
</dbReference>
<dbReference type="GO" id="GO:0046872">
    <property type="term" value="F:metal ion binding"/>
    <property type="evidence" value="ECO:0007669"/>
    <property type="project" value="UniProtKB-KW"/>
</dbReference>
<keyword evidence="14" id="KW-0915">Sodium</keyword>
<evidence type="ECO:0000259" key="21">
    <source>
        <dbReference type="SMART" id="SM00237"/>
    </source>
</evidence>
<dbReference type="GO" id="GO:0098794">
    <property type="term" value="C:postsynapse"/>
    <property type="evidence" value="ECO:0007669"/>
    <property type="project" value="TreeGrafter"/>
</dbReference>
<feature type="transmembrane region" description="Helical" evidence="20">
    <location>
        <begin position="672"/>
        <end position="692"/>
    </location>
</feature>
<dbReference type="Proteomes" id="UP000808372">
    <property type="component" value="Chromosome 4"/>
</dbReference>
<keyword evidence="6" id="KW-0109">Calcium transport</keyword>
<comment type="subcellular location">
    <subcellularLocation>
        <location evidence="1">Cell membrane</location>
        <topology evidence="1">Multi-pass membrane protein</topology>
    </subcellularLocation>
</comment>
<feature type="domain" description="Calx-beta" evidence="21">
    <location>
        <begin position="442"/>
        <end position="542"/>
    </location>
</feature>
<proteinExistence type="inferred from homology"/>
<evidence type="ECO:0000256" key="17">
    <source>
        <dbReference type="ARBA" id="ARBA00023180"/>
    </source>
</evidence>
<evidence type="ECO:0000256" key="8">
    <source>
        <dbReference type="ARBA" id="ARBA00022723"/>
    </source>
</evidence>
<evidence type="ECO:0000256" key="12">
    <source>
        <dbReference type="ARBA" id="ARBA00022860"/>
    </source>
</evidence>
<dbReference type="SMART" id="SM00237">
    <property type="entry name" value="Calx_beta"/>
    <property type="match status" value="2"/>
</dbReference>
<keyword evidence="11" id="KW-0106">Calcium</keyword>
<evidence type="ECO:0000256" key="19">
    <source>
        <dbReference type="ARBA" id="ARBA00033667"/>
    </source>
</evidence>
<dbReference type="GeneID" id="120045655"/>
<dbReference type="GO" id="GO:0042383">
    <property type="term" value="C:sarcolemma"/>
    <property type="evidence" value="ECO:0007669"/>
    <property type="project" value="TreeGrafter"/>
</dbReference>
<dbReference type="InterPro" id="IPR004836">
    <property type="entry name" value="Na_Ca_Ex"/>
</dbReference>
<dbReference type="GO" id="GO:0030424">
    <property type="term" value="C:axon"/>
    <property type="evidence" value="ECO:0007669"/>
    <property type="project" value="TreeGrafter"/>
</dbReference>
<dbReference type="AlphaFoldDB" id="A0A8U0QNG8"/>
<evidence type="ECO:0000313" key="23">
    <source>
        <dbReference type="RefSeq" id="XP_038846507.1"/>
    </source>
</evidence>
<feature type="transmembrane region" description="Helical" evidence="20">
    <location>
        <begin position="749"/>
        <end position="767"/>
    </location>
</feature>
<dbReference type="SUPFAM" id="SSF141072">
    <property type="entry name" value="CalX-like"/>
    <property type="match status" value="2"/>
</dbReference>
<keyword evidence="22" id="KW-1185">Reference proteome</keyword>
<dbReference type="GO" id="GO:0005432">
    <property type="term" value="F:calcium:sodium antiporter activity"/>
    <property type="evidence" value="ECO:0007669"/>
    <property type="project" value="InterPro"/>
</dbReference>
<keyword evidence="9" id="KW-0732">Signal</keyword>
<keyword evidence="17" id="KW-0325">Glycoprotein</keyword>
<keyword evidence="18" id="KW-0739">Sodium transport</keyword>
<dbReference type="InterPro" id="IPR004837">
    <property type="entry name" value="NaCa_Exmemb"/>
</dbReference>
<dbReference type="Gene3D" id="2.60.40.2030">
    <property type="match status" value="2"/>
</dbReference>
<evidence type="ECO:0000256" key="18">
    <source>
        <dbReference type="ARBA" id="ARBA00023201"/>
    </source>
</evidence>
<keyword evidence="4" id="KW-0050">Antiport</keyword>
<dbReference type="PANTHER" id="PTHR11878">
    <property type="entry name" value="SODIUM/CALCIUM EXCHANGER"/>
    <property type="match status" value="1"/>
</dbReference>
<evidence type="ECO:0000256" key="14">
    <source>
        <dbReference type="ARBA" id="ARBA00023053"/>
    </source>
</evidence>
<accession>A0A8U0QNG8</accession>
<name>A0A8U0QNG8_SALNM</name>
<feature type="transmembrane region" description="Helical" evidence="20">
    <location>
        <begin position="84"/>
        <end position="104"/>
    </location>
</feature>
<evidence type="ECO:0000256" key="16">
    <source>
        <dbReference type="ARBA" id="ARBA00023136"/>
    </source>
</evidence>
<dbReference type="InterPro" id="IPR044880">
    <property type="entry name" value="NCX_ion-bd_dom_sf"/>
</dbReference>
<evidence type="ECO:0000256" key="5">
    <source>
        <dbReference type="ARBA" id="ARBA00022475"/>
    </source>
</evidence>
<evidence type="ECO:0000256" key="1">
    <source>
        <dbReference type="ARBA" id="ARBA00004651"/>
    </source>
</evidence>
<feature type="transmembrane region" description="Helical" evidence="20">
    <location>
        <begin position="819"/>
        <end position="838"/>
    </location>
</feature>
<dbReference type="InterPro" id="IPR038081">
    <property type="entry name" value="CalX-like_sf"/>
</dbReference>
<organism evidence="22 23">
    <name type="scientific">Salvelinus namaycush</name>
    <name type="common">Lake trout</name>
    <name type="synonym">Salmo namaycush</name>
    <dbReference type="NCBI Taxonomy" id="8040"/>
    <lineage>
        <taxon>Eukaryota</taxon>
        <taxon>Metazoa</taxon>
        <taxon>Chordata</taxon>
        <taxon>Craniata</taxon>
        <taxon>Vertebrata</taxon>
        <taxon>Euteleostomi</taxon>
        <taxon>Actinopterygii</taxon>
        <taxon>Neopterygii</taxon>
        <taxon>Teleostei</taxon>
        <taxon>Protacanthopterygii</taxon>
        <taxon>Salmoniformes</taxon>
        <taxon>Salmonidae</taxon>
        <taxon>Salmoninae</taxon>
        <taxon>Salvelinus</taxon>
    </lineage>
</organism>
<keyword evidence="16 20" id="KW-0472">Membrane</keyword>
<evidence type="ECO:0000256" key="15">
    <source>
        <dbReference type="ARBA" id="ARBA00023065"/>
    </source>
</evidence>
<feature type="transmembrane region" description="Helical" evidence="20">
    <location>
        <begin position="116"/>
        <end position="139"/>
    </location>
</feature>
<dbReference type="Pfam" id="PF16494">
    <property type="entry name" value="Na_Ca_ex_C"/>
    <property type="match status" value="1"/>
</dbReference>